<comment type="caution">
    <text evidence="2">The sequence shown here is derived from an EMBL/GenBank/DDBJ whole genome shotgun (WGS) entry which is preliminary data.</text>
</comment>
<evidence type="ECO:0000313" key="3">
    <source>
        <dbReference type="Proteomes" id="UP000460561"/>
    </source>
</evidence>
<dbReference type="SUPFAM" id="SSF53474">
    <property type="entry name" value="alpha/beta-Hydrolases"/>
    <property type="match status" value="1"/>
</dbReference>
<keyword evidence="2" id="KW-0378">Hydrolase</keyword>
<dbReference type="Gene3D" id="3.40.50.1820">
    <property type="entry name" value="alpha/beta hydrolase"/>
    <property type="match status" value="1"/>
</dbReference>
<proteinExistence type="predicted"/>
<dbReference type="Proteomes" id="UP000460561">
    <property type="component" value="Unassembled WGS sequence"/>
</dbReference>
<dbReference type="AlphaFoldDB" id="A0A845A9X7"/>
<dbReference type="NCBIfam" id="TIGR03100">
    <property type="entry name" value="hydr1_PEP"/>
    <property type="match status" value="1"/>
</dbReference>
<sequence>MSREHITFDCEGETLTGTIDHGKRSSGLLIVSGGNEIRSGTFSGQAKLTAEIAAQGFPCFRFDRRGVGDSSGINRGFTQSAKDIAAAVAIFREKCPSIKRLVAFGNCDAATALVLFAPQECDTLVLANPWTLEDGQDGWQPMAIRERYAKKLRNPSEWLRLVKGQVSLRDLTINLFKVLQKDTQPLSLAKELIEKLQREPRKTSILIAERDRTGQAFLSYWTGGNHSLSICNDASHAFVEPHARQWLRDKLIASLEHEEARQFDMGGPTELSDGA</sequence>
<dbReference type="Pfam" id="PF12146">
    <property type="entry name" value="Hydrolase_4"/>
    <property type="match status" value="1"/>
</dbReference>
<dbReference type="GO" id="GO:0016787">
    <property type="term" value="F:hydrolase activity"/>
    <property type="evidence" value="ECO:0007669"/>
    <property type="project" value="UniProtKB-KW"/>
</dbReference>
<reference evidence="2 3" key="1">
    <citation type="submission" date="2019-12" db="EMBL/GenBank/DDBJ databases">
        <title>Genomic-based taxomic classification of the family Erythrobacteraceae.</title>
        <authorList>
            <person name="Xu L."/>
        </authorList>
    </citation>
    <scope>NUCLEOTIDE SEQUENCE [LARGE SCALE GENOMIC DNA]</scope>
    <source>
        <strain evidence="2 3">DSM 18604</strain>
    </source>
</reference>
<protein>
    <submittedName>
        <fullName evidence="2">Hydrolase 1, exosortase A system-associated</fullName>
    </submittedName>
</protein>
<accession>A0A845A9X7</accession>
<gene>
    <name evidence="2" type="ORF">GRI39_04705</name>
</gene>
<evidence type="ECO:0000313" key="2">
    <source>
        <dbReference type="EMBL" id="MXP25346.1"/>
    </source>
</evidence>
<dbReference type="OrthoDB" id="249225at2"/>
<organism evidence="2 3">
    <name type="scientific">Altericroceibacterium indicum</name>
    <dbReference type="NCBI Taxonomy" id="374177"/>
    <lineage>
        <taxon>Bacteria</taxon>
        <taxon>Pseudomonadati</taxon>
        <taxon>Pseudomonadota</taxon>
        <taxon>Alphaproteobacteria</taxon>
        <taxon>Sphingomonadales</taxon>
        <taxon>Erythrobacteraceae</taxon>
        <taxon>Altericroceibacterium</taxon>
    </lineage>
</organism>
<name>A0A845A9X7_9SPHN</name>
<dbReference type="InterPro" id="IPR017531">
    <property type="entry name" value="Hydrolase-1_PEP"/>
</dbReference>
<feature type="domain" description="Serine aminopeptidase S33" evidence="1">
    <location>
        <begin position="46"/>
        <end position="178"/>
    </location>
</feature>
<dbReference type="InterPro" id="IPR022742">
    <property type="entry name" value="Hydrolase_4"/>
</dbReference>
<dbReference type="EMBL" id="WTYQ01000001">
    <property type="protein sequence ID" value="MXP25346.1"/>
    <property type="molecule type" value="Genomic_DNA"/>
</dbReference>
<keyword evidence="3" id="KW-1185">Reference proteome</keyword>
<dbReference type="InterPro" id="IPR029058">
    <property type="entry name" value="AB_hydrolase_fold"/>
</dbReference>
<evidence type="ECO:0000259" key="1">
    <source>
        <dbReference type="Pfam" id="PF12146"/>
    </source>
</evidence>
<dbReference type="RefSeq" id="WP_160738476.1">
    <property type="nucleotide sequence ID" value="NZ_WTYQ01000001.1"/>
</dbReference>